<accession>A0A5B7KLC2</accession>
<reference evidence="2 3" key="1">
    <citation type="submission" date="2019-05" db="EMBL/GenBank/DDBJ databases">
        <title>Another draft genome of Portunus trituberculatus and its Hox gene families provides insights of decapod evolution.</title>
        <authorList>
            <person name="Jeong J.-H."/>
            <person name="Song I."/>
            <person name="Kim S."/>
            <person name="Choi T."/>
            <person name="Kim D."/>
            <person name="Ryu S."/>
            <person name="Kim W."/>
        </authorList>
    </citation>
    <scope>NUCLEOTIDE SEQUENCE [LARGE SCALE GENOMIC DNA]</scope>
    <source>
        <tissue evidence="2">Muscle</tissue>
    </source>
</reference>
<proteinExistence type="predicted"/>
<keyword evidence="1" id="KW-0812">Transmembrane</keyword>
<comment type="caution">
    <text evidence="2">The sequence shown here is derived from an EMBL/GenBank/DDBJ whole genome shotgun (WGS) entry which is preliminary data.</text>
</comment>
<feature type="transmembrane region" description="Helical" evidence="1">
    <location>
        <begin position="90"/>
        <end position="117"/>
    </location>
</feature>
<dbReference type="Proteomes" id="UP000324222">
    <property type="component" value="Unassembled WGS sequence"/>
</dbReference>
<name>A0A5B7KLC2_PORTR</name>
<dbReference type="AlphaFoldDB" id="A0A5B7KLC2"/>
<evidence type="ECO:0000313" key="2">
    <source>
        <dbReference type="EMBL" id="MPD06118.1"/>
    </source>
</evidence>
<evidence type="ECO:0000256" key="1">
    <source>
        <dbReference type="SAM" id="Phobius"/>
    </source>
</evidence>
<keyword evidence="1" id="KW-0472">Membrane</keyword>
<protein>
    <submittedName>
        <fullName evidence="2">Uncharacterized protein</fullName>
    </submittedName>
</protein>
<dbReference type="EMBL" id="VSRR010149524">
    <property type="protein sequence ID" value="MPD06118.1"/>
    <property type="molecule type" value="Genomic_DNA"/>
</dbReference>
<sequence length="123" mass="13579">MLVDAQARPITEEGQIIPGWVTSHHLKCSFILAGNVQSRLHPVCRSGDEPLRNFHNSLCMSTGPRVVRFKKGQEVDEGNFRPPSFIPIPIYAIVVVLTAVVIVSVIVIVAVFIVSIVRSCFEI</sequence>
<keyword evidence="3" id="KW-1185">Reference proteome</keyword>
<evidence type="ECO:0000313" key="3">
    <source>
        <dbReference type="Proteomes" id="UP000324222"/>
    </source>
</evidence>
<organism evidence="2 3">
    <name type="scientific">Portunus trituberculatus</name>
    <name type="common">Swimming crab</name>
    <name type="synonym">Neptunus trituberculatus</name>
    <dbReference type="NCBI Taxonomy" id="210409"/>
    <lineage>
        <taxon>Eukaryota</taxon>
        <taxon>Metazoa</taxon>
        <taxon>Ecdysozoa</taxon>
        <taxon>Arthropoda</taxon>
        <taxon>Crustacea</taxon>
        <taxon>Multicrustacea</taxon>
        <taxon>Malacostraca</taxon>
        <taxon>Eumalacostraca</taxon>
        <taxon>Eucarida</taxon>
        <taxon>Decapoda</taxon>
        <taxon>Pleocyemata</taxon>
        <taxon>Brachyura</taxon>
        <taxon>Eubrachyura</taxon>
        <taxon>Portunoidea</taxon>
        <taxon>Portunidae</taxon>
        <taxon>Portuninae</taxon>
        <taxon>Portunus</taxon>
    </lineage>
</organism>
<keyword evidence="1" id="KW-1133">Transmembrane helix</keyword>
<gene>
    <name evidence="2" type="ORF">E2C01_101907</name>
</gene>